<gene>
    <name evidence="12" type="primary">dapA</name>
    <name evidence="16" type="ORF">SAMN05443428_10988</name>
</gene>
<dbReference type="STRING" id="1147123.SAMN05443428_10988"/>
<dbReference type="InterPro" id="IPR020625">
    <property type="entry name" value="Schiff_base-form_aldolases_AS"/>
</dbReference>
<keyword evidence="8 12" id="KW-0457">Lysine biosynthesis</keyword>
<comment type="subunit">
    <text evidence="12">Homotetramer; dimer of dimers.</text>
</comment>
<feature type="site" description="Part of a proton relay during catalysis" evidence="12">
    <location>
        <position position="108"/>
    </location>
</feature>
<dbReference type="InterPro" id="IPR002220">
    <property type="entry name" value="DapA-like"/>
</dbReference>
<feature type="site" description="Part of a proton relay during catalysis" evidence="12">
    <location>
        <position position="45"/>
    </location>
</feature>
<proteinExistence type="inferred from homology"/>
<evidence type="ECO:0000313" key="17">
    <source>
        <dbReference type="Proteomes" id="UP000190105"/>
    </source>
</evidence>
<keyword evidence="9 12" id="KW-0456">Lyase</keyword>
<dbReference type="InterPro" id="IPR013785">
    <property type="entry name" value="Aldolase_TIM"/>
</dbReference>
<keyword evidence="17" id="KW-1185">Reference proteome</keyword>
<evidence type="ECO:0000256" key="3">
    <source>
        <dbReference type="ARBA" id="ARBA00007592"/>
    </source>
</evidence>
<name>A0A1T4XJ28_9CLOT</name>
<dbReference type="Gene3D" id="3.20.20.70">
    <property type="entry name" value="Aldolase class I"/>
    <property type="match status" value="1"/>
</dbReference>
<evidence type="ECO:0000256" key="7">
    <source>
        <dbReference type="ARBA" id="ARBA00022915"/>
    </source>
</evidence>
<evidence type="ECO:0000256" key="11">
    <source>
        <dbReference type="ARBA" id="ARBA00047836"/>
    </source>
</evidence>
<sequence length="295" mass="32108">MSLFTGSGVAIITPFNENGVDFKKLEELLEWQISEKTDAVIICGTTGEASTMSEQERKETIKFTVDVVKGRIPVIAGTGSNNTKAAIEMSKWAESIGVDGLLVITPYYNKTTQRGCIEHFKAIASSVTKPIIIYNVPSRTGLNILPETLYELSKIDNIVAVKEASSNIVQIAEIAQLCGDSLDIYSGNDDQILPLLSLGAKGVISVVANILPKDTHDLCEKYFTGDIEGSRELQLKMLPLVKALFIETNPIPVKAAMNLMGMNVGTLRLPLVEMSQKGLEVLKKEMIKYGISIQG</sequence>
<evidence type="ECO:0000256" key="10">
    <source>
        <dbReference type="ARBA" id="ARBA00023270"/>
    </source>
</evidence>
<keyword evidence="10 12" id="KW-0704">Schiff base</keyword>
<dbReference type="NCBIfam" id="TIGR00674">
    <property type="entry name" value="dapA"/>
    <property type="match status" value="1"/>
</dbReference>
<evidence type="ECO:0000256" key="9">
    <source>
        <dbReference type="ARBA" id="ARBA00023239"/>
    </source>
</evidence>
<keyword evidence="7 12" id="KW-0220">Diaminopimelate biosynthesis</keyword>
<dbReference type="SUPFAM" id="SSF51569">
    <property type="entry name" value="Aldolase"/>
    <property type="match status" value="1"/>
</dbReference>
<dbReference type="PROSITE" id="PS00665">
    <property type="entry name" value="DHDPS_1"/>
    <property type="match status" value="1"/>
</dbReference>
<feature type="active site" description="Schiff-base intermediate with substrate" evidence="12 14">
    <location>
        <position position="162"/>
    </location>
</feature>
<evidence type="ECO:0000256" key="6">
    <source>
        <dbReference type="ARBA" id="ARBA00022605"/>
    </source>
</evidence>
<comment type="subcellular location">
    <subcellularLocation>
        <location evidence="12">Cytoplasm</location>
    </subcellularLocation>
</comment>
<evidence type="ECO:0000256" key="14">
    <source>
        <dbReference type="PIRSR" id="PIRSR001365-1"/>
    </source>
</evidence>
<keyword evidence="6 12" id="KW-0028">Amino-acid biosynthesis</keyword>
<feature type="binding site" evidence="12 15">
    <location>
        <position position="204"/>
    </location>
    <ligand>
        <name>pyruvate</name>
        <dbReference type="ChEBI" id="CHEBI:15361"/>
    </ligand>
</feature>
<evidence type="ECO:0000313" key="16">
    <source>
        <dbReference type="EMBL" id="SKA89158.1"/>
    </source>
</evidence>
<dbReference type="InterPro" id="IPR005263">
    <property type="entry name" value="DapA"/>
</dbReference>
<dbReference type="PROSITE" id="PS00666">
    <property type="entry name" value="DHDPS_2"/>
    <property type="match status" value="1"/>
</dbReference>
<feature type="binding site" evidence="12 15">
    <location>
        <position position="46"/>
    </location>
    <ligand>
        <name>pyruvate</name>
        <dbReference type="ChEBI" id="CHEBI:15361"/>
    </ligand>
</feature>
<evidence type="ECO:0000256" key="1">
    <source>
        <dbReference type="ARBA" id="ARBA00003294"/>
    </source>
</evidence>
<keyword evidence="5 12" id="KW-0963">Cytoplasm</keyword>
<feature type="active site" description="Proton donor/acceptor" evidence="12 14">
    <location>
        <position position="134"/>
    </location>
</feature>
<evidence type="ECO:0000256" key="15">
    <source>
        <dbReference type="PIRSR" id="PIRSR001365-2"/>
    </source>
</evidence>
<dbReference type="InterPro" id="IPR020624">
    <property type="entry name" value="Schiff_base-form_aldolases_CS"/>
</dbReference>
<comment type="catalytic activity">
    <reaction evidence="11 12">
        <text>L-aspartate 4-semialdehyde + pyruvate = (2S,4S)-4-hydroxy-2,3,4,5-tetrahydrodipicolinate + H2O + H(+)</text>
        <dbReference type="Rhea" id="RHEA:34171"/>
        <dbReference type="ChEBI" id="CHEBI:15361"/>
        <dbReference type="ChEBI" id="CHEBI:15377"/>
        <dbReference type="ChEBI" id="CHEBI:15378"/>
        <dbReference type="ChEBI" id="CHEBI:67139"/>
        <dbReference type="ChEBI" id="CHEBI:537519"/>
        <dbReference type="EC" id="4.3.3.7"/>
    </reaction>
</comment>
<dbReference type="GO" id="GO:0005829">
    <property type="term" value="C:cytosol"/>
    <property type="evidence" value="ECO:0007669"/>
    <property type="project" value="TreeGrafter"/>
</dbReference>
<dbReference type="Proteomes" id="UP000190105">
    <property type="component" value="Unassembled WGS sequence"/>
</dbReference>
<evidence type="ECO:0000256" key="5">
    <source>
        <dbReference type="ARBA" id="ARBA00022490"/>
    </source>
</evidence>
<comment type="pathway">
    <text evidence="2 12">Amino-acid biosynthesis; L-lysine biosynthesis via DAP pathway; (S)-tetrahydrodipicolinate from L-aspartate: step 3/4.</text>
</comment>
<evidence type="ECO:0000256" key="4">
    <source>
        <dbReference type="ARBA" id="ARBA00012086"/>
    </source>
</evidence>
<dbReference type="CDD" id="cd00950">
    <property type="entry name" value="DHDPS"/>
    <property type="match status" value="1"/>
</dbReference>
<dbReference type="AlphaFoldDB" id="A0A1T4XJ28"/>
<evidence type="ECO:0000256" key="8">
    <source>
        <dbReference type="ARBA" id="ARBA00023154"/>
    </source>
</evidence>
<evidence type="ECO:0000256" key="2">
    <source>
        <dbReference type="ARBA" id="ARBA00005120"/>
    </source>
</evidence>
<dbReference type="UniPathway" id="UPA00034">
    <property type="reaction ID" value="UER00017"/>
</dbReference>
<dbReference type="HAMAP" id="MF_00418">
    <property type="entry name" value="DapA"/>
    <property type="match status" value="1"/>
</dbReference>
<dbReference type="GO" id="GO:0009089">
    <property type="term" value="P:lysine biosynthetic process via diaminopimelate"/>
    <property type="evidence" value="ECO:0007669"/>
    <property type="project" value="UniProtKB-UniRule"/>
</dbReference>
<dbReference type="RefSeq" id="WP_078696511.1">
    <property type="nucleotide sequence ID" value="NZ_FUYH01000009.1"/>
</dbReference>
<dbReference type="PANTHER" id="PTHR12128">
    <property type="entry name" value="DIHYDRODIPICOLINATE SYNTHASE"/>
    <property type="match status" value="1"/>
</dbReference>
<dbReference type="PIRSF" id="PIRSF001365">
    <property type="entry name" value="DHDPS"/>
    <property type="match status" value="1"/>
</dbReference>
<dbReference type="Pfam" id="PF00701">
    <property type="entry name" value="DHDPS"/>
    <property type="match status" value="1"/>
</dbReference>
<dbReference type="SMART" id="SM01130">
    <property type="entry name" value="DHDPS"/>
    <property type="match status" value="1"/>
</dbReference>
<reference evidence="17" key="1">
    <citation type="submission" date="2017-02" db="EMBL/GenBank/DDBJ databases">
        <authorList>
            <person name="Varghese N."/>
            <person name="Submissions S."/>
        </authorList>
    </citation>
    <scope>NUCLEOTIDE SEQUENCE [LARGE SCALE GENOMIC DNA]</scope>
    <source>
        <strain evidence="17">USBA 833</strain>
    </source>
</reference>
<dbReference type="GO" id="GO:0008840">
    <property type="term" value="F:4-hydroxy-tetrahydrodipicolinate synthase activity"/>
    <property type="evidence" value="ECO:0007669"/>
    <property type="project" value="UniProtKB-UniRule"/>
</dbReference>
<dbReference type="OrthoDB" id="9782828at2"/>
<dbReference type="GO" id="GO:0019877">
    <property type="term" value="P:diaminopimelate biosynthetic process"/>
    <property type="evidence" value="ECO:0007669"/>
    <property type="project" value="UniProtKB-UniRule"/>
</dbReference>
<accession>A0A1T4XJ28</accession>
<dbReference type="EC" id="4.3.3.7" evidence="4 12"/>
<dbReference type="EMBL" id="FUYH01000009">
    <property type="protein sequence ID" value="SKA89158.1"/>
    <property type="molecule type" value="Genomic_DNA"/>
</dbReference>
<comment type="caution">
    <text evidence="12">Was originally thought to be a dihydrodipicolinate synthase (DHDPS), catalyzing the condensation of (S)-aspartate-beta-semialdehyde [(S)-ASA] and pyruvate to dihydrodipicolinate (DHDP). However, it was shown in E.coli that the product of the enzymatic reaction is not dihydrodipicolinate but in fact (4S)-4-hydroxy-2,3,4,5-tetrahydro-(2S)-dipicolinic acid (HTPA), and that the consecutive dehydration reaction leading to DHDP is not spontaneous but catalyzed by DapB.</text>
</comment>
<organism evidence="16 17">
    <name type="scientific">Caloramator quimbayensis</name>
    <dbReference type="NCBI Taxonomy" id="1147123"/>
    <lineage>
        <taxon>Bacteria</taxon>
        <taxon>Bacillati</taxon>
        <taxon>Bacillota</taxon>
        <taxon>Clostridia</taxon>
        <taxon>Eubacteriales</taxon>
        <taxon>Clostridiaceae</taxon>
        <taxon>Caloramator</taxon>
    </lineage>
</organism>
<comment type="function">
    <text evidence="1 12">Catalyzes the condensation of (S)-aspartate-beta-semialdehyde [(S)-ASA] and pyruvate to 4-hydroxy-tetrahydrodipicolinate (HTPA).</text>
</comment>
<protein>
    <recommendedName>
        <fullName evidence="4 12">4-hydroxy-tetrahydrodipicolinate synthase</fullName>
        <shortName evidence="12">HTPA synthase</shortName>
        <ecNumber evidence="4 12">4.3.3.7</ecNumber>
    </recommendedName>
</protein>
<dbReference type="PRINTS" id="PR00146">
    <property type="entry name" value="DHPICSNTHASE"/>
</dbReference>
<comment type="similarity">
    <text evidence="3 12 13">Belongs to the DapA family.</text>
</comment>
<evidence type="ECO:0000256" key="13">
    <source>
        <dbReference type="PIRNR" id="PIRNR001365"/>
    </source>
</evidence>
<evidence type="ECO:0000256" key="12">
    <source>
        <dbReference type="HAMAP-Rule" id="MF_00418"/>
    </source>
</evidence>
<dbReference type="PANTHER" id="PTHR12128:SF66">
    <property type="entry name" value="4-HYDROXY-2-OXOGLUTARATE ALDOLASE, MITOCHONDRIAL"/>
    <property type="match status" value="1"/>
</dbReference>